<dbReference type="Proteomes" id="UP000027456">
    <property type="component" value="Unassembled WGS sequence"/>
</dbReference>
<evidence type="ECO:0000256" key="1">
    <source>
        <dbReference type="SAM" id="MobiDB-lite"/>
    </source>
</evidence>
<dbReference type="AlphaFoldDB" id="A0A074RX37"/>
<dbReference type="EMBL" id="AZST01000152">
    <property type="protein sequence ID" value="KEP51661.1"/>
    <property type="molecule type" value="Genomic_DNA"/>
</dbReference>
<feature type="region of interest" description="Disordered" evidence="1">
    <location>
        <begin position="1"/>
        <end position="97"/>
    </location>
</feature>
<evidence type="ECO:0000313" key="3">
    <source>
        <dbReference type="Proteomes" id="UP000027456"/>
    </source>
</evidence>
<feature type="compositionally biased region" description="Acidic residues" evidence="1">
    <location>
        <begin position="25"/>
        <end position="88"/>
    </location>
</feature>
<proteinExistence type="predicted"/>
<comment type="caution">
    <text evidence="2">The sequence shown here is derived from an EMBL/GenBank/DDBJ whole genome shotgun (WGS) entry which is preliminary data.</text>
</comment>
<organism evidence="2 3">
    <name type="scientific">Rhizoctonia solani 123E</name>
    <dbReference type="NCBI Taxonomy" id="1423351"/>
    <lineage>
        <taxon>Eukaryota</taxon>
        <taxon>Fungi</taxon>
        <taxon>Dikarya</taxon>
        <taxon>Basidiomycota</taxon>
        <taxon>Agaricomycotina</taxon>
        <taxon>Agaricomycetes</taxon>
        <taxon>Cantharellales</taxon>
        <taxon>Ceratobasidiaceae</taxon>
        <taxon>Rhizoctonia</taxon>
    </lineage>
</organism>
<name>A0A074RX37_9AGAM</name>
<sequence length="208" mass="23593">MYPTVTPAYHGELGSPARTVSQDGDNGDQDQDEDEDEYQDEYQDEDEDECQDEDEDEDRDEDKEEYQDEVEDKGEDKDEDMGDQDEDNEHGPPRLSLGRLFASWGQSYGPPHLTDCASEDAHGLPAIQVQVLREALFCGRQSASARAPTHRRKAICVCPPRLWENVYQEGSVGDAREHSYRGETFQMRILRRDVLGPLRSSRPCSPAP</sequence>
<evidence type="ECO:0000313" key="2">
    <source>
        <dbReference type="EMBL" id="KEP51661.1"/>
    </source>
</evidence>
<protein>
    <submittedName>
        <fullName evidence="2">Uncharacterized protein</fullName>
    </submittedName>
</protein>
<accession>A0A074RX37</accession>
<reference evidence="2 3" key="1">
    <citation type="submission" date="2013-12" db="EMBL/GenBank/DDBJ databases">
        <authorList>
            <person name="Cubeta M."/>
            <person name="Pakala S."/>
            <person name="Fedorova N."/>
            <person name="Thomas E."/>
            <person name="Dean R."/>
            <person name="Jabaji S."/>
            <person name="Neate S."/>
            <person name="Toda T."/>
            <person name="Tavantzis S."/>
            <person name="Vilgalys R."/>
            <person name="Bharathan N."/>
            <person name="Pakala S."/>
            <person name="Losada L.S."/>
            <person name="Zafar N."/>
            <person name="Nierman W."/>
        </authorList>
    </citation>
    <scope>NUCLEOTIDE SEQUENCE [LARGE SCALE GENOMIC DNA]</scope>
    <source>
        <strain evidence="2 3">123E</strain>
    </source>
</reference>
<keyword evidence="3" id="KW-1185">Reference proteome</keyword>
<dbReference type="HOGENOM" id="CLU_1321544_0_0_1"/>
<gene>
    <name evidence="2" type="ORF">V565_057890</name>
</gene>